<evidence type="ECO:0000313" key="3">
    <source>
        <dbReference type="Proteomes" id="UP000277204"/>
    </source>
</evidence>
<dbReference type="Proteomes" id="UP000277204">
    <property type="component" value="Unassembled WGS sequence"/>
</dbReference>
<feature type="region of interest" description="Disordered" evidence="1">
    <location>
        <begin position="1"/>
        <end position="25"/>
    </location>
</feature>
<dbReference type="EMBL" id="UZAI01001932">
    <property type="protein sequence ID" value="VDO66662.1"/>
    <property type="molecule type" value="Genomic_DNA"/>
</dbReference>
<name>A0A3P8B438_9TREM</name>
<protein>
    <submittedName>
        <fullName evidence="2">Uncharacterized protein</fullName>
    </submittedName>
</protein>
<proteinExistence type="predicted"/>
<evidence type="ECO:0000256" key="1">
    <source>
        <dbReference type="SAM" id="MobiDB-lite"/>
    </source>
</evidence>
<organism evidence="2 3">
    <name type="scientific">Schistosoma margrebowiei</name>
    <dbReference type="NCBI Taxonomy" id="48269"/>
    <lineage>
        <taxon>Eukaryota</taxon>
        <taxon>Metazoa</taxon>
        <taxon>Spiralia</taxon>
        <taxon>Lophotrochozoa</taxon>
        <taxon>Platyhelminthes</taxon>
        <taxon>Trematoda</taxon>
        <taxon>Digenea</taxon>
        <taxon>Strigeidida</taxon>
        <taxon>Schistosomatoidea</taxon>
        <taxon>Schistosomatidae</taxon>
        <taxon>Schistosoma</taxon>
    </lineage>
</organism>
<reference evidence="2 3" key="1">
    <citation type="submission" date="2018-11" db="EMBL/GenBank/DDBJ databases">
        <authorList>
            <consortium name="Pathogen Informatics"/>
        </authorList>
    </citation>
    <scope>NUCLEOTIDE SEQUENCE [LARGE SCALE GENOMIC DNA]</scope>
    <source>
        <strain evidence="2 3">Zambia</strain>
    </source>
</reference>
<gene>
    <name evidence="2" type="ORF">SMRZ_LOCUS5550</name>
</gene>
<sequence length="59" mass="6491">MLTVRRCDSSKVFPSDNQHDSDAAFPQGVGLEKVDSKNAQLASSHGYPSPEVRFQLVRS</sequence>
<accession>A0A3P8B438</accession>
<dbReference type="AlphaFoldDB" id="A0A3P8B438"/>
<evidence type="ECO:0000313" key="2">
    <source>
        <dbReference type="EMBL" id="VDO66662.1"/>
    </source>
</evidence>
<keyword evidence="3" id="KW-1185">Reference proteome</keyword>